<dbReference type="InterPro" id="IPR011042">
    <property type="entry name" value="6-blade_b-propeller_TolB-like"/>
</dbReference>
<proteinExistence type="inferred from homology"/>
<gene>
    <name evidence="3" type="ORF">GS601_02380</name>
</gene>
<keyword evidence="2" id="KW-0812">Transmembrane</keyword>
<protein>
    <submittedName>
        <fullName evidence="3">Tol biopolymer transporter periplasmic protein</fullName>
    </submittedName>
</protein>
<evidence type="ECO:0000313" key="3">
    <source>
        <dbReference type="EMBL" id="NDJ16143.1"/>
    </source>
</evidence>
<accession>A0A8J8CGW1</accession>
<name>A0A8J8CGW1_9CYAN</name>
<reference evidence="3" key="1">
    <citation type="submission" date="2019-12" db="EMBL/GenBank/DDBJ databases">
        <title>High-Quality draft genome sequences of three cyanobacteria isolated from the limestone walls of the Old Cathedral of Coimbra.</title>
        <authorList>
            <person name="Tiago I."/>
            <person name="Soares F."/>
            <person name="Portugal A."/>
        </authorList>
    </citation>
    <scope>NUCLEOTIDE SEQUENCE</scope>
    <source>
        <strain evidence="3">A</strain>
    </source>
</reference>
<organism evidence="3 4">
    <name type="scientific">Myxacorys almedinensis A</name>
    <dbReference type="NCBI Taxonomy" id="2690445"/>
    <lineage>
        <taxon>Bacteria</taxon>
        <taxon>Bacillati</taxon>
        <taxon>Cyanobacteriota</taxon>
        <taxon>Cyanophyceae</taxon>
        <taxon>Leptolyngbyales</taxon>
        <taxon>Leptolyngbyaceae</taxon>
        <taxon>Myxacorys</taxon>
        <taxon>Myxacorys almedinensis</taxon>
    </lineage>
</organism>
<feature type="transmembrane region" description="Helical" evidence="2">
    <location>
        <begin position="20"/>
        <end position="43"/>
    </location>
</feature>
<comment type="caution">
    <text evidence="3">The sequence shown here is derived from an EMBL/GenBank/DDBJ whole genome shotgun (WGS) entry which is preliminary data.</text>
</comment>
<evidence type="ECO:0000256" key="1">
    <source>
        <dbReference type="ARBA" id="ARBA00009820"/>
    </source>
</evidence>
<comment type="similarity">
    <text evidence="1">Belongs to the TolB family.</text>
</comment>
<dbReference type="Proteomes" id="UP000646053">
    <property type="component" value="Unassembled WGS sequence"/>
</dbReference>
<evidence type="ECO:0000313" key="4">
    <source>
        <dbReference type="Proteomes" id="UP000646053"/>
    </source>
</evidence>
<dbReference type="PANTHER" id="PTHR36842:SF1">
    <property type="entry name" value="PROTEIN TOLB"/>
    <property type="match status" value="1"/>
</dbReference>
<dbReference type="InterPro" id="IPR011659">
    <property type="entry name" value="WD40"/>
</dbReference>
<keyword evidence="2" id="KW-0472">Membrane</keyword>
<dbReference type="SUPFAM" id="SSF69304">
    <property type="entry name" value="Tricorn protease N-terminal domain"/>
    <property type="match status" value="1"/>
</dbReference>
<keyword evidence="4" id="KW-1185">Reference proteome</keyword>
<dbReference type="EMBL" id="WVIE01000002">
    <property type="protein sequence ID" value="NDJ16143.1"/>
    <property type="molecule type" value="Genomic_DNA"/>
</dbReference>
<dbReference type="PANTHER" id="PTHR36842">
    <property type="entry name" value="PROTEIN TOLB HOMOLOG"/>
    <property type="match status" value="1"/>
</dbReference>
<dbReference type="Gene3D" id="2.120.10.30">
    <property type="entry name" value="TolB, C-terminal domain"/>
    <property type="match status" value="1"/>
</dbReference>
<dbReference type="AlphaFoldDB" id="A0A8J8CGW1"/>
<sequence>MYPKVNRFELNVFGVNPFHVLLLAPIAVTLTTLLGGCGGNRLIGFPFDPVGGRSLNSSFADLNPRIAGRFIVFASDRRGNQDIYLYDTIAQRLIDLPGLNAFDTVESNPSITQDGRYIVFEGSRQGRSGIYLYDREFRQLRNLTEPIRAQVRNPVISADGRAIAFETNARGQWDVLVYNRTGQPLPGIQTDPR</sequence>
<evidence type="ECO:0000256" key="2">
    <source>
        <dbReference type="SAM" id="Phobius"/>
    </source>
</evidence>
<keyword evidence="2" id="KW-1133">Transmembrane helix</keyword>
<dbReference type="Pfam" id="PF07676">
    <property type="entry name" value="PD40"/>
    <property type="match status" value="3"/>
</dbReference>